<reference evidence="1" key="1">
    <citation type="journal article" date="2023" name="Science">
        <title>Genome structures resolve the early diversification of teleost fishes.</title>
        <authorList>
            <person name="Parey E."/>
            <person name="Louis A."/>
            <person name="Montfort J."/>
            <person name="Bouchez O."/>
            <person name="Roques C."/>
            <person name="Iampietro C."/>
            <person name="Lluch J."/>
            <person name="Castinel A."/>
            <person name="Donnadieu C."/>
            <person name="Desvignes T."/>
            <person name="Floi Bucao C."/>
            <person name="Jouanno E."/>
            <person name="Wen M."/>
            <person name="Mejri S."/>
            <person name="Dirks R."/>
            <person name="Jansen H."/>
            <person name="Henkel C."/>
            <person name="Chen W.J."/>
            <person name="Zahm M."/>
            <person name="Cabau C."/>
            <person name="Klopp C."/>
            <person name="Thompson A.W."/>
            <person name="Robinson-Rechavi M."/>
            <person name="Braasch I."/>
            <person name="Lecointre G."/>
            <person name="Bobe J."/>
            <person name="Postlethwait J.H."/>
            <person name="Berthelot C."/>
            <person name="Roest Crollius H."/>
            <person name="Guiguen Y."/>
        </authorList>
    </citation>
    <scope>NUCLEOTIDE SEQUENCE</scope>
    <source>
        <strain evidence="1">WJC10195</strain>
    </source>
</reference>
<organism evidence="1 2">
    <name type="scientific">Synaphobranchus kaupii</name>
    <name type="common">Kaup's arrowtooth eel</name>
    <dbReference type="NCBI Taxonomy" id="118154"/>
    <lineage>
        <taxon>Eukaryota</taxon>
        <taxon>Metazoa</taxon>
        <taxon>Chordata</taxon>
        <taxon>Craniata</taxon>
        <taxon>Vertebrata</taxon>
        <taxon>Euteleostomi</taxon>
        <taxon>Actinopterygii</taxon>
        <taxon>Neopterygii</taxon>
        <taxon>Teleostei</taxon>
        <taxon>Anguilliformes</taxon>
        <taxon>Synaphobranchidae</taxon>
        <taxon>Synaphobranchus</taxon>
    </lineage>
</organism>
<protein>
    <submittedName>
        <fullName evidence="1">Uncharacterized protein</fullName>
    </submittedName>
</protein>
<name>A0A9Q1I9X8_SYNKA</name>
<accession>A0A9Q1I9X8</accession>
<dbReference type="AlphaFoldDB" id="A0A9Q1I9X8"/>
<gene>
    <name evidence="1" type="ORF">SKAU_G00429790</name>
</gene>
<dbReference type="Proteomes" id="UP001152622">
    <property type="component" value="Unassembled WGS sequence"/>
</dbReference>
<keyword evidence="2" id="KW-1185">Reference proteome</keyword>
<sequence length="76" mass="8382">MSRSAQAFGTKAAWRIRPGLRRLAAELLDVPRLASRGHCPSRRAAAGQKNWHLLVVQCSHAWARLLLSLRASPDVA</sequence>
<evidence type="ECO:0000313" key="2">
    <source>
        <dbReference type="Proteomes" id="UP001152622"/>
    </source>
</evidence>
<dbReference type="EMBL" id="JAINUF010000054">
    <property type="protein sequence ID" value="KAJ8332041.1"/>
    <property type="molecule type" value="Genomic_DNA"/>
</dbReference>
<proteinExistence type="predicted"/>
<comment type="caution">
    <text evidence="1">The sequence shown here is derived from an EMBL/GenBank/DDBJ whole genome shotgun (WGS) entry which is preliminary data.</text>
</comment>
<evidence type="ECO:0000313" key="1">
    <source>
        <dbReference type="EMBL" id="KAJ8332041.1"/>
    </source>
</evidence>